<evidence type="ECO:0000313" key="2">
    <source>
        <dbReference type="EMBL" id="CCE81131.1"/>
    </source>
</evidence>
<dbReference type="OrthoDB" id="73691at2759"/>
<dbReference type="HOGENOM" id="CLU_050083_0_0_1"/>
<name>G8YI79_PICSO</name>
<keyword evidence="3" id="KW-1185">Reference proteome</keyword>
<sequence length="420" mass="49080">MKSELRHLPRASSLFLPTSRKDIESELKRSYLFRSIWERKDLNGSNDTLNAPETLAAEVPARWLVFERVANEKKQSNVLLLKFSQWFSFGKVIIKFYKHGGTNIWKNRKHLKHITKEKYKLGGFLNTKGQDIEVKLPAFNELTMEMANRLYLDHIETKAETDNTTGDVVRKDNYIKTNSSNFFSLSRHDYQLIKRTSRDIIKLPVFGLIFLVFMECTPLVCYMIPEITPSTCVLPYFLPKVWNSKSSLQLLEKRADLVDSWEDLALKNAYNLPIDQARLLAKCLRLTSRYIPSFLYPESLVRKRLQSHYCYLCVDNYYLSGQNSEGNVWNLLPQELISACLERNLIPDIKKDLDHISSIKDEAKRNEFLDIYFKTLRVKLMLFIVNFEKFNIGYVGIQNLLEKSYNLEDVNRTVLASLEN</sequence>
<dbReference type="AlphaFoldDB" id="G8YI79"/>
<accession>G8YI79</accession>
<dbReference type="InParanoid" id="G8YI79"/>
<reference evidence="2" key="1">
    <citation type="submission" date="2011-10" db="EMBL/GenBank/DDBJ databases">
        <authorList>
            <person name="Genoscope - CEA"/>
        </authorList>
    </citation>
    <scope>NUCLEOTIDE SEQUENCE</scope>
</reference>
<evidence type="ECO:0000313" key="3">
    <source>
        <dbReference type="Proteomes" id="UP000005222"/>
    </source>
</evidence>
<dbReference type="EMBL" id="FO082053">
    <property type="protein sequence ID" value="CCE80366.1"/>
    <property type="molecule type" value="Genomic_DNA"/>
</dbReference>
<dbReference type="EMBL" id="FO082052">
    <property type="protein sequence ID" value="CCE81131.1"/>
    <property type="molecule type" value="Genomic_DNA"/>
</dbReference>
<dbReference type="OMA" id="AWRNIKT"/>
<dbReference type="Proteomes" id="UP000005222">
    <property type="component" value="Chromosome G"/>
</dbReference>
<gene>
    <name evidence="2" type="primary">Piso0_003482</name>
    <name evidence="1" type="ORF">GNLVRS01_PISO0G13294g</name>
    <name evidence="2" type="ORF">GNLVRS01_PISO0H13295g</name>
</gene>
<proteinExistence type="predicted"/>
<dbReference type="eggNOG" id="ENOG502S645">
    <property type="taxonomic scope" value="Eukaryota"/>
</dbReference>
<protein>
    <submittedName>
        <fullName evidence="2">Piso0_003482 protein</fullName>
    </submittedName>
</protein>
<organism evidence="2 3">
    <name type="scientific">Pichia sorbitophila (strain ATCC MYA-4447 / BCRC 22081 / CBS 7064 / NBRC 10061 / NRRL Y-12695)</name>
    <name type="common">Hybrid yeast</name>
    <dbReference type="NCBI Taxonomy" id="559304"/>
    <lineage>
        <taxon>Eukaryota</taxon>
        <taxon>Fungi</taxon>
        <taxon>Dikarya</taxon>
        <taxon>Ascomycota</taxon>
        <taxon>Saccharomycotina</taxon>
        <taxon>Pichiomycetes</taxon>
        <taxon>Debaryomycetaceae</taxon>
        <taxon>Millerozyma</taxon>
    </lineage>
</organism>
<dbReference type="Proteomes" id="UP000005222">
    <property type="component" value="Chromosome H"/>
</dbReference>
<evidence type="ECO:0000313" key="1">
    <source>
        <dbReference type="EMBL" id="CCE80366.1"/>
    </source>
</evidence>
<reference evidence="3" key="2">
    <citation type="journal article" date="2012" name="G3 (Bethesda)">
        <title>Pichia sorbitophila, an interspecies yeast hybrid reveals early steps of genome resolution following polyploidization.</title>
        <authorList>
            <person name="Leh Louis V."/>
            <person name="Despons L."/>
            <person name="Friedrich A."/>
            <person name="Martin T."/>
            <person name="Durrens P."/>
            <person name="Casaregola S."/>
            <person name="Neuveglise C."/>
            <person name="Fairhead C."/>
            <person name="Marck C."/>
            <person name="Cruz J.A."/>
            <person name="Straub M.L."/>
            <person name="Kugler V."/>
            <person name="Sacerdot C."/>
            <person name="Uzunov Z."/>
            <person name="Thierry A."/>
            <person name="Weiss S."/>
            <person name="Bleykasten C."/>
            <person name="De Montigny J."/>
            <person name="Jacques N."/>
            <person name="Jung P."/>
            <person name="Lemaire M."/>
            <person name="Mallet S."/>
            <person name="Morel G."/>
            <person name="Richard G.F."/>
            <person name="Sarkar A."/>
            <person name="Savel G."/>
            <person name="Schacherer J."/>
            <person name="Seret M.L."/>
            <person name="Talla E."/>
            <person name="Samson G."/>
            <person name="Jubin C."/>
            <person name="Poulain J."/>
            <person name="Vacherie B."/>
            <person name="Barbe V."/>
            <person name="Pelletier E."/>
            <person name="Sherman D.J."/>
            <person name="Westhof E."/>
            <person name="Weissenbach J."/>
            <person name="Baret P.V."/>
            <person name="Wincker P."/>
            <person name="Gaillardin C."/>
            <person name="Dujon B."/>
            <person name="Souciet J.L."/>
        </authorList>
    </citation>
    <scope>NUCLEOTIDE SEQUENCE [LARGE SCALE GENOMIC DNA]</scope>
    <source>
        <strain evidence="3">ATCC MYA-4447 / BCRC 22081 / CBS 7064 / NBRC 10061 / NRRL Y-12695</strain>
    </source>
</reference>